<feature type="domain" description="AMP-binding enzyme C-terminal" evidence="9">
    <location>
        <begin position="544"/>
        <end position="623"/>
    </location>
</feature>
<comment type="similarity">
    <text evidence="1">Belongs to the ATP-dependent AMP-binding enzyme family.</text>
</comment>
<feature type="region of interest" description="Disordered" evidence="7">
    <location>
        <begin position="233"/>
        <end position="270"/>
    </location>
</feature>
<evidence type="ECO:0000313" key="11">
    <source>
        <dbReference type="EMBL" id="AZN41184.1"/>
    </source>
</evidence>
<dbReference type="InterPro" id="IPR000873">
    <property type="entry name" value="AMP-dep_synth/lig_dom"/>
</dbReference>
<dbReference type="PROSITE" id="PS00455">
    <property type="entry name" value="AMP_BINDING"/>
    <property type="match status" value="1"/>
</dbReference>
<evidence type="ECO:0000256" key="1">
    <source>
        <dbReference type="ARBA" id="ARBA00006432"/>
    </source>
</evidence>
<dbReference type="Pfam" id="PF16177">
    <property type="entry name" value="ACAS_N"/>
    <property type="match status" value="1"/>
</dbReference>
<gene>
    <name evidence="11" type="ORF">EJC50_17030</name>
</gene>
<sequence>MRQNPIWHPTKDTMEQTRLFRFMKKLGYDDYDAFYARSIADISWFWESVAQDMGIVWERAYDQTVDLTRGIRWPSWFVGGRTNAATNALDRWLADPITAARTALIWEGEDGTSRSFTYAELAAEVHAAAGGLQRLGVEKGDRVAIYMPMIPETVIALLAIAKLGAISIPIYSGYRADAAAKRLAVAGCKLVITADGFYRKGKTILLKEEADKAADASPTVQHVVVARRLGDGDTSTTWRQDRDVDWSELTRADGGEPERKPSTEPMDSDEPLMLLYTSGTTGVPKGIVHTHTGFPIKAAFDAGYAMDVKPGATMLWVTDMGWMMGPFLVYGTLLNGAAMVLYEGAPDYPGSDRVFSLVDKHRITHLGLSPTLVRSIMKYGDLCYRDCALTTLRVFGSTGEPWNEEPWLWLYEQVGKSRVPIVNYSGGTEISGGILGNVLLKPIAPAGFNSPIPGMDADVYSLEGKSVRGEVGELVLKSPWLGMASGFWQDPARYEQTYWSRWPDTWVHGDWVVIDDDAAAGSWYITGRSDDTLNIAGKRLGPAELESVLTAHPFVVEAAAIGVPDDTKGEAAVCFVVVHRPDASVIVDLNHELLELVADQLGKGFKPKAIHEVAALPKTRNGKVMRRTIRAAYLGTPLGDLTMLDNPDTVEEIRLLAGDVSA</sequence>
<evidence type="ECO:0000259" key="9">
    <source>
        <dbReference type="Pfam" id="PF13193"/>
    </source>
</evidence>
<dbReference type="InterPro" id="IPR025110">
    <property type="entry name" value="AMP-bd_C"/>
</dbReference>
<dbReference type="PANTHER" id="PTHR24095:SF14">
    <property type="entry name" value="ACETYL-COENZYME A SYNTHETASE 1"/>
    <property type="match status" value="1"/>
</dbReference>
<feature type="domain" description="Acetyl-coenzyme A synthetase N-terminal" evidence="10">
    <location>
        <begin position="31"/>
        <end position="88"/>
    </location>
</feature>
<evidence type="ECO:0000256" key="4">
    <source>
        <dbReference type="ARBA" id="ARBA00022741"/>
    </source>
</evidence>
<dbReference type="SUPFAM" id="SSF56801">
    <property type="entry name" value="Acetyl-CoA synthetase-like"/>
    <property type="match status" value="1"/>
</dbReference>
<dbReference type="KEGG" id="palb:EJC50_17030"/>
<keyword evidence="12" id="KW-1185">Reference proteome</keyword>
<accession>A0A3Q8X609</accession>
<proteinExistence type="inferred from homology"/>
<evidence type="ECO:0000256" key="2">
    <source>
        <dbReference type="ARBA" id="ARBA00013275"/>
    </source>
</evidence>
<evidence type="ECO:0000256" key="5">
    <source>
        <dbReference type="ARBA" id="ARBA00022840"/>
    </source>
</evidence>
<dbReference type="RefSeq" id="WP_126016891.1">
    <property type="nucleotide sequence ID" value="NZ_CP034437.1"/>
</dbReference>
<protein>
    <recommendedName>
        <fullName evidence="2">acetate--CoA ligase</fullName>
        <ecNumber evidence="2">6.2.1.1</ecNumber>
    </recommendedName>
</protein>
<dbReference type="GO" id="GO:0005524">
    <property type="term" value="F:ATP binding"/>
    <property type="evidence" value="ECO:0007669"/>
    <property type="project" value="UniProtKB-KW"/>
</dbReference>
<evidence type="ECO:0000256" key="3">
    <source>
        <dbReference type="ARBA" id="ARBA00022598"/>
    </source>
</evidence>
<dbReference type="Proteomes" id="UP000272528">
    <property type="component" value="Chromosome"/>
</dbReference>
<dbReference type="EC" id="6.2.1.1" evidence="2"/>
<keyword evidence="4" id="KW-0547">Nucleotide-binding</keyword>
<keyword evidence="3" id="KW-0436">Ligase</keyword>
<evidence type="ECO:0000259" key="10">
    <source>
        <dbReference type="Pfam" id="PF16177"/>
    </source>
</evidence>
<keyword evidence="6" id="KW-0007">Acetylation</keyword>
<reference evidence="12" key="1">
    <citation type="submission" date="2018-12" db="EMBL/GenBank/DDBJ databases">
        <title>Genome sequence of Peanibacillus sp.</title>
        <authorList>
            <person name="Subramani G."/>
            <person name="Srinivasan S."/>
            <person name="Kim M.K."/>
        </authorList>
    </citation>
    <scope>NUCLEOTIDE SEQUENCE [LARGE SCALE GENOMIC DNA]</scope>
    <source>
        <strain evidence="12">18JY67-1</strain>
    </source>
</reference>
<dbReference type="AlphaFoldDB" id="A0A3Q8X609"/>
<dbReference type="GO" id="GO:0006085">
    <property type="term" value="P:acetyl-CoA biosynthetic process"/>
    <property type="evidence" value="ECO:0007669"/>
    <property type="project" value="TreeGrafter"/>
</dbReference>
<organism evidence="11 12">
    <name type="scientific">Paenibacillus albus</name>
    <dbReference type="NCBI Taxonomy" id="2495582"/>
    <lineage>
        <taxon>Bacteria</taxon>
        <taxon>Bacillati</taxon>
        <taxon>Bacillota</taxon>
        <taxon>Bacilli</taxon>
        <taxon>Bacillales</taxon>
        <taxon>Paenibacillaceae</taxon>
        <taxon>Paenibacillus</taxon>
    </lineage>
</organism>
<keyword evidence="5" id="KW-0067">ATP-binding</keyword>
<dbReference type="Pfam" id="PF00501">
    <property type="entry name" value="AMP-binding"/>
    <property type="match status" value="1"/>
</dbReference>
<evidence type="ECO:0000256" key="6">
    <source>
        <dbReference type="ARBA" id="ARBA00022990"/>
    </source>
</evidence>
<evidence type="ECO:0000313" key="12">
    <source>
        <dbReference type="Proteomes" id="UP000272528"/>
    </source>
</evidence>
<dbReference type="Gene3D" id="3.30.300.30">
    <property type="match status" value="1"/>
</dbReference>
<feature type="domain" description="AMP-dependent synthetase/ligase" evidence="8">
    <location>
        <begin position="100"/>
        <end position="488"/>
    </location>
</feature>
<dbReference type="Gene3D" id="3.40.50.12780">
    <property type="entry name" value="N-terminal domain of ligase-like"/>
    <property type="match status" value="1"/>
</dbReference>
<dbReference type="Pfam" id="PF13193">
    <property type="entry name" value="AMP-binding_C"/>
    <property type="match status" value="1"/>
</dbReference>
<dbReference type="OrthoDB" id="9757771at2"/>
<evidence type="ECO:0000256" key="7">
    <source>
        <dbReference type="SAM" id="MobiDB-lite"/>
    </source>
</evidence>
<dbReference type="PANTHER" id="PTHR24095">
    <property type="entry name" value="ACETYL-COENZYME A SYNTHETASE"/>
    <property type="match status" value="1"/>
</dbReference>
<dbReference type="GO" id="GO:0003987">
    <property type="term" value="F:acetate-CoA ligase activity"/>
    <property type="evidence" value="ECO:0007669"/>
    <property type="project" value="UniProtKB-EC"/>
</dbReference>
<dbReference type="EMBL" id="CP034437">
    <property type="protein sequence ID" value="AZN41184.1"/>
    <property type="molecule type" value="Genomic_DNA"/>
</dbReference>
<feature type="compositionally biased region" description="Basic and acidic residues" evidence="7">
    <location>
        <begin position="239"/>
        <end position="262"/>
    </location>
</feature>
<dbReference type="InterPro" id="IPR020845">
    <property type="entry name" value="AMP-binding_CS"/>
</dbReference>
<dbReference type="InterPro" id="IPR045851">
    <property type="entry name" value="AMP-bd_C_sf"/>
</dbReference>
<evidence type="ECO:0000259" key="8">
    <source>
        <dbReference type="Pfam" id="PF00501"/>
    </source>
</evidence>
<name>A0A3Q8X609_9BACL</name>
<dbReference type="InterPro" id="IPR032387">
    <property type="entry name" value="ACAS_N"/>
</dbReference>
<dbReference type="InterPro" id="IPR042099">
    <property type="entry name" value="ANL_N_sf"/>
</dbReference>